<dbReference type="SMART" id="SM00184">
    <property type="entry name" value="RING"/>
    <property type="match status" value="1"/>
</dbReference>
<evidence type="ECO:0000256" key="4">
    <source>
        <dbReference type="ARBA" id="ARBA00022723"/>
    </source>
</evidence>
<keyword evidence="11" id="KW-1185">Reference proteome</keyword>
<proteinExistence type="predicted"/>
<dbReference type="GO" id="GO:0008270">
    <property type="term" value="F:zinc ion binding"/>
    <property type="evidence" value="ECO:0007669"/>
    <property type="project" value="UniProtKB-KW"/>
</dbReference>
<reference evidence="10 11" key="1">
    <citation type="submission" date="2023-10" db="EMBL/GenBank/DDBJ databases">
        <title>Genome-Wide Identification Analysis in wild type Solanum Pinnatisectum Reveals Some Genes Defensing Phytophthora Infestans.</title>
        <authorList>
            <person name="Sun C."/>
        </authorList>
    </citation>
    <scope>NUCLEOTIDE SEQUENCE [LARGE SCALE GENOMIC DNA]</scope>
    <source>
        <strain evidence="10">LQN</strain>
        <tissue evidence="10">Leaf</tissue>
    </source>
</reference>
<dbReference type="InterPro" id="IPR001841">
    <property type="entry name" value="Znf_RING"/>
</dbReference>
<keyword evidence="6" id="KW-0833">Ubl conjugation pathway</keyword>
<evidence type="ECO:0000256" key="6">
    <source>
        <dbReference type="ARBA" id="ARBA00022786"/>
    </source>
</evidence>
<keyword evidence="5 8" id="KW-0863">Zinc-finger</keyword>
<sequence>MSNRNDLIDWISRVGQYLPHFNIDLDEQYPTRFNFEGDNMDGQKEEDALLEYFKTRIHQVVVPTNEVNNPTETEEICVICHMEFEHEETVATLGCGHKYHASCIKQWLLRKKDCPMCRALVLPYINEDNYRNHLEILSGSSVVLI</sequence>
<comment type="caution">
    <text evidence="10">The sequence shown here is derived from an EMBL/GenBank/DDBJ whole genome shotgun (WGS) entry which is preliminary data.</text>
</comment>
<dbReference type="GO" id="GO:0005634">
    <property type="term" value="C:nucleus"/>
    <property type="evidence" value="ECO:0007669"/>
    <property type="project" value="TreeGrafter"/>
</dbReference>
<dbReference type="PANTHER" id="PTHR22937:SF175">
    <property type="entry name" value="RING-TYPE E3 UBIQUITIN TRANSFERASE"/>
    <property type="match status" value="1"/>
</dbReference>
<dbReference type="Proteomes" id="UP001311915">
    <property type="component" value="Unassembled WGS sequence"/>
</dbReference>
<evidence type="ECO:0000256" key="8">
    <source>
        <dbReference type="PROSITE-ProRule" id="PRU00175"/>
    </source>
</evidence>
<dbReference type="GO" id="GO:0061630">
    <property type="term" value="F:ubiquitin protein ligase activity"/>
    <property type="evidence" value="ECO:0007669"/>
    <property type="project" value="UniProtKB-EC"/>
</dbReference>
<dbReference type="Gene3D" id="3.30.40.10">
    <property type="entry name" value="Zinc/RING finger domain, C3HC4 (zinc finger)"/>
    <property type="match status" value="1"/>
</dbReference>
<evidence type="ECO:0000256" key="5">
    <source>
        <dbReference type="ARBA" id="ARBA00022771"/>
    </source>
</evidence>
<dbReference type="InterPro" id="IPR013083">
    <property type="entry name" value="Znf_RING/FYVE/PHD"/>
</dbReference>
<evidence type="ECO:0000313" key="10">
    <source>
        <dbReference type="EMBL" id="KAK4724313.1"/>
    </source>
</evidence>
<dbReference type="AlphaFoldDB" id="A0AAV9LFX0"/>
<keyword evidence="4" id="KW-0479">Metal-binding</keyword>
<evidence type="ECO:0000259" key="9">
    <source>
        <dbReference type="PROSITE" id="PS50089"/>
    </source>
</evidence>
<feature type="domain" description="RING-type" evidence="9">
    <location>
        <begin position="77"/>
        <end position="118"/>
    </location>
</feature>
<evidence type="ECO:0000256" key="1">
    <source>
        <dbReference type="ARBA" id="ARBA00000900"/>
    </source>
</evidence>
<dbReference type="PROSITE" id="PS50089">
    <property type="entry name" value="ZF_RING_2"/>
    <property type="match status" value="1"/>
</dbReference>
<organism evidence="10 11">
    <name type="scientific">Solanum pinnatisectum</name>
    <name type="common">tansyleaf nightshade</name>
    <dbReference type="NCBI Taxonomy" id="50273"/>
    <lineage>
        <taxon>Eukaryota</taxon>
        <taxon>Viridiplantae</taxon>
        <taxon>Streptophyta</taxon>
        <taxon>Embryophyta</taxon>
        <taxon>Tracheophyta</taxon>
        <taxon>Spermatophyta</taxon>
        <taxon>Magnoliopsida</taxon>
        <taxon>eudicotyledons</taxon>
        <taxon>Gunneridae</taxon>
        <taxon>Pentapetalae</taxon>
        <taxon>asterids</taxon>
        <taxon>lamiids</taxon>
        <taxon>Solanales</taxon>
        <taxon>Solanaceae</taxon>
        <taxon>Solanoideae</taxon>
        <taxon>Solaneae</taxon>
        <taxon>Solanum</taxon>
    </lineage>
</organism>
<dbReference type="SUPFAM" id="SSF57850">
    <property type="entry name" value="RING/U-box"/>
    <property type="match status" value="1"/>
</dbReference>
<gene>
    <name evidence="10" type="ORF">R3W88_027092</name>
</gene>
<dbReference type="Pfam" id="PF13639">
    <property type="entry name" value="zf-RING_2"/>
    <property type="match status" value="1"/>
</dbReference>
<evidence type="ECO:0000256" key="2">
    <source>
        <dbReference type="ARBA" id="ARBA00012483"/>
    </source>
</evidence>
<accession>A0AAV9LFX0</accession>
<keyword evidence="7" id="KW-0862">Zinc</keyword>
<evidence type="ECO:0000313" key="11">
    <source>
        <dbReference type="Proteomes" id="UP001311915"/>
    </source>
</evidence>
<dbReference type="EC" id="2.3.2.27" evidence="2"/>
<evidence type="ECO:0000256" key="7">
    <source>
        <dbReference type="ARBA" id="ARBA00022833"/>
    </source>
</evidence>
<protein>
    <recommendedName>
        <fullName evidence="2">RING-type E3 ubiquitin transferase</fullName>
        <ecNumber evidence="2">2.3.2.27</ecNumber>
    </recommendedName>
</protein>
<comment type="catalytic activity">
    <reaction evidence="1">
        <text>S-ubiquitinyl-[E2 ubiquitin-conjugating enzyme]-L-cysteine + [acceptor protein]-L-lysine = [E2 ubiquitin-conjugating enzyme]-L-cysteine + N(6)-ubiquitinyl-[acceptor protein]-L-lysine.</text>
        <dbReference type="EC" id="2.3.2.27"/>
    </reaction>
</comment>
<evidence type="ECO:0000256" key="3">
    <source>
        <dbReference type="ARBA" id="ARBA00022679"/>
    </source>
</evidence>
<keyword evidence="3" id="KW-0808">Transferase</keyword>
<name>A0AAV9LFX0_9SOLN</name>
<dbReference type="EMBL" id="JAWPEI010000006">
    <property type="protein sequence ID" value="KAK4724313.1"/>
    <property type="molecule type" value="Genomic_DNA"/>
</dbReference>
<dbReference type="InterPro" id="IPR045191">
    <property type="entry name" value="MBR1/2-like"/>
</dbReference>
<dbReference type="PANTHER" id="PTHR22937">
    <property type="entry name" value="E3 UBIQUITIN-PROTEIN LIGASE RNF165"/>
    <property type="match status" value="1"/>
</dbReference>